<dbReference type="SUPFAM" id="SSF56801">
    <property type="entry name" value="Acetyl-CoA synthetase-like"/>
    <property type="match status" value="1"/>
</dbReference>
<organism evidence="2 3">
    <name type="scientific">Nocardia ignorata</name>
    <dbReference type="NCBI Taxonomy" id="145285"/>
    <lineage>
        <taxon>Bacteria</taxon>
        <taxon>Bacillati</taxon>
        <taxon>Actinomycetota</taxon>
        <taxon>Actinomycetes</taxon>
        <taxon>Mycobacteriales</taxon>
        <taxon>Nocardiaceae</taxon>
        <taxon>Nocardia</taxon>
    </lineage>
</organism>
<protein>
    <submittedName>
        <fullName evidence="2">AMP-binding enzyme</fullName>
    </submittedName>
</protein>
<dbReference type="Gene3D" id="3.40.50.12780">
    <property type="entry name" value="N-terminal domain of ligase-like"/>
    <property type="match status" value="1"/>
</dbReference>
<keyword evidence="3" id="KW-1185">Reference proteome</keyword>
<name>A0A4R6P193_NOCIG</name>
<dbReference type="EMBL" id="SNXK01000023">
    <property type="protein sequence ID" value="TDP27613.1"/>
    <property type="molecule type" value="Genomic_DNA"/>
</dbReference>
<dbReference type="PANTHER" id="PTHR45527">
    <property type="entry name" value="NONRIBOSOMAL PEPTIDE SYNTHETASE"/>
    <property type="match status" value="1"/>
</dbReference>
<comment type="caution">
    <text evidence="2">The sequence shown here is derived from an EMBL/GenBank/DDBJ whole genome shotgun (WGS) entry which is preliminary data.</text>
</comment>
<evidence type="ECO:0000313" key="2">
    <source>
        <dbReference type="EMBL" id="TDP27613.1"/>
    </source>
</evidence>
<reference evidence="2 3" key="1">
    <citation type="submission" date="2019-03" db="EMBL/GenBank/DDBJ databases">
        <title>Genomic Encyclopedia of Type Strains, Phase IV (KMG-IV): sequencing the most valuable type-strain genomes for metagenomic binning, comparative biology and taxonomic classification.</title>
        <authorList>
            <person name="Goeker M."/>
        </authorList>
    </citation>
    <scope>NUCLEOTIDE SEQUENCE [LARGE SCALE GENOMIC DNA]</scope>
    <source>
        <strain evidence="2 3">DSM 44496</strain>
    </source>
</reference>
<sequence length="172" mass="18398">MPRLMSAAVEQNPDGVALVFADGTGTLGSLSYRELDQRSTRIARYLIDLGVGPESLVAMGITRSIESVLAVWAIAKTGAGFVPIDPRYPADRITHMVSDSGVALGITVTREHGKLPGGVEWLDLGALEDAAEVRGYSVEPSSMRTESYHCGQNISPTSSTPPGRQVCPKAWW</sequence>
<evidence type="ECO:0000259" key="1">
    <source>
        <dbReference type="Pfam" id="PF00501"/>
    </source>
</evidence>
<evidence type="ECO:0000313" key="3">
    <source>
        <dbReference type="Proteomes" id="UP000295087"/>
    </source>
</evidence>
<dbReference type="RefSeq" id="WP_243750171.1">
    <property type="nucleotide sequence ID" value="NZ_SNXK01000023.1"/>
</dbReference>
<dbReference type="GO" id="GO:0005737">
    <property type="term" value="C:cytoplasm"/>
    <property type="evidence" value="ECO:0007669"/>
    <property type="project" value="TreeGrafter"/>
</dbReference>
<dbReference type="GO" id="GO:0043041">
    <property type="term" value="P:amino acid activation for nonribosomal peptide biosynthetic process"/>
    <property type="evidence" value="ECO:0007669"/>
    <property type="project" value="TreeGrafter"/>
</dbReference>
<dbReference type="AlphaFoldDB" id="A0A4R6P193"/>
<dbReference type="Pfam" id="PF00501">
    <property type="entry name" value="AMP-binding"/>
    <property type="match status" value="1"/>
</dbReference>
<dbReference type="InterPro" id="IPR000873">
    <property type="entry name" value="AMP-dep_synth/lig_dom"/>
</dbReference>
<dbReference type="GO" id="GO:0031177">
    <property type="term" value="F:phosphopantetheine binding"/>
    <property type="evidence" value="ECO:0007669"/>
    <property type="project" value="TreeGrafter"/>
</dbReference>
<gene>
    <name evidence="2" type="ORF">DFR75_1234</name>
</gene>
<proteinExistence type="predicted"/>
<accession>A0A4R6P193</accession>
<dbReference type="PANTHER" id="PTHR45527:SF1">
    <property type="entry name" value="FATTY ACID SYNTHASE"/>
    <property type="match status" value="1"/>
</dbReference>
<dbReference type="Proteomes" id="UP000295087">
    <property type="component" value="Unassembled WGS sequence"/>
</dbReference>
<dbReference type="InterPro" id="IPR042099">
    <property type="entry name" value="ANL_N_sf"/>
</dbReference>
<feature type="domain" description="AMP-dependent synthetase/ligase" evidence="1">
    <location>
        <begin position="7"/>
        <end position="111"/>
    </location>
</feature>
<dbReference type="GO" id="GO:0044550">
    <property type="term" value="P:secondary metabolite biosynthetic process"/>
    <property type="evidence" value="ECO:0007669"/>
    <property type="project" value="TreeGrafter"/>
</dbReference>